<protein>
    <submittedName>
        <fullName evidence="1">Uncharacterized protein</fullName>
    </submittedName>
</protein>
<comment type="caution">
    <text evidence="1">The sequence shown here is derived from an EMBL/GenBank/DDBJ whole genome shotgun (WGS) entry which is preliminary data.</text>
</comment>
<evidence type="ECO:0000313" key="2">
    <source>
        <dbReference type="Proteomes" id="UP001438707"/>
    </source>
</evidence>
<reference evidence="1 2" key="1">
    <citation type="journal article" date="2024" name="Nat. Commun.">
        <title>Phylogenomics reveals the evolutionary origins of lichenization in chlorophyte algae.</title>
        <authorList>
            <person name="Puginier C."/>
            <person name="Libourel C."/>
            <person name="Otte J."/>
            <person name="Skaloud P."/>
            <person name="Haon M."/>
            <person name="Grisel S."/>
            <person name="Petersen M."/>
            <person name="Berrin J.G."/>
            <person name="Delaux P.M."/>
            <person name="Dal Grande F."/>
            <person name="Keller J."/>
        </authorList>
    </citation>
    <scope>NUCLEOTIDE SEQUENCE [LARGE SCALE GENOMIC DNA]</scope>
    <source>
        <strain evidence="1 2">SAG 2145</strain>
    </source>
</reference>
<sequence length="91" mass="9799">MAEELAYRYSTARLTIVGSLRLRIAVAQAGIDVTRERRASIKDELRNRGQPAVAHLALPLLSLGCAVQPSSKIALEEGAGSHSLAIFWQSA</sequence>
<name>A0AAW1R2F7_9CHLO</name>
<accession>A0AAW1R2F7</accession>
<organism evidence="1 2">
    <name type="scientific">Apatococcus lobatus</name>
    <dbReference type="NCBI Taxonomy" id="904363"/>
    <lineage>
        <taxon>Eukaryota</taxon>
        <taxon>Viridiplantae</taxon>
        <taxon>Chlorophyta</taxon>
        <taxon>core chlorophytes</taxon>
        <taxon>Trebouxiophyceae</taxon>
        <taxon>Chlorellales</taxon>
        <taxon>Chlorellaceae</taxon>
        <taxon>Apatococcus</taxon>
    </lineage>
</organism>
<keyword evidence="2" id="KW-1185">Reference proteome</keyword>
<dbReference type="Proteomes" id="UP001438707">
    <property type="component" value="Unassembled WGS sequence"/>
</dbReference>
<evidence type="ECO:0000313" key="1">
    <source>
        <dbReference type="EMBL" id="KAK9827932.1"/>
    </source>
</evidence>
<dbReference type="EMBL" id="JALJOS010000017">
    <property type="protein sequence ID" value="KAK9827932.1"/>
    <property type="molecule type" value="Genomic_DNA"/>
</dbReference>
<dbReference type="AlphaFoldDB" id="A0AAW1R2F7"/>
<proteinExistence type="predicted"/>
<gene>
    <name evidence="1" type="ORF">WJX74_009960</name>
</gene>